<evidence type="ECO:0000313" key="1">
    <source>
        <dbReference type="EMBL" id="KHT54500.1"/>
    </source>
</evidence>
<organism evidence="1 2">
    <name type="scientific">Alteromonas marina</name>
    <dbReference type="NCBI Taxonomy" id="203795"/>
    <lineage>
        <taxon>Bacteria</taxon>
        <taxon>Pseudomonadati</taxon>
        <taxon>Pseudomonadota</taxon>
        <taxon>Gammaproteobacteria</taxon>
        <taxon>Alteromonadales</taxon>
        <taxon>Alteromonadaceae</taxon>
        <taxon>Alteromonas/Salinimonas group</taxon>
        <taxon>Alteromonas</taxon>
    </lineage>
</organism>
<protein>
    <submittedName>
        <fullName evidence="1">Uncharacterized protein</fullName>
    </submittedName>
</protein>
<gene>
    <name evidence="1" type="ORF">RJ41_07770</name>
</gene>
<dbReference type="RefSeq" id="WP_039219200.1">
    <property type="nucleotide sequence ID" value="NZ_JWLW01000012.1"/>
</dbReference>
<dbReference type="EMBL" id="JWLW01000012">
    <property type="protein sequence ID" value="KHT54500.1"/>
    <property type="molecule type" value="Genomic_DNA"/>
</dbReference>
<name>A0A0B3Z855_9ALTE</name>
<reference evidence="1 2" key="1">
    <citation type="submission" date="2014-12" db="EMBL/GenBank/DDBJ databases">
        <title>Genome sequencing of Alteromonas marina AD001.</title>
        <authorList>
            <person name="Adrian T.G.S."/>
            <person name="Chan K.G."/>
        </authorList>
    </citation>
    <scope>NUCLEOTIDE SEQUENCE [LARGE SCALE GENOMIC DNA]</scope>
    <source>
        <strain evidence="1 2">AD001</strain>
    </source>
</reference>
<proteinExistence type="predicted"/>
<comment type="caution">
    <text evidence="1">The sequence shown here is derived from an EMBL/GenBank/DDBJ whole genome shotgun (WGS) entry which is preliminary data.</text>
</comment>
<dbReference type="OrthoDB" id="6335877at2"/>
<dbReference type="AlphaFoldDB" id="A0A0B3Z855"/>
<dbReference type="Proteomes" id="UP000031197">
    <property type="component" value="Unassembled WGS sequence"/>
</dbReference>
<evidence type="ECO:0000313" key="2">
    <source>
        <dbReference type="Proteomes" id="UP000031197"/>
    </source>
</evidence>
<keyword evidence="2" id="KW-1185">Reference proteome</keyword>
<sequence>MDDSNQHLKHLLKQTDIAFKALMREPASLLLNEQYEKAKLELDSYTASLKHTLNQRHQQQRQR</sequence>
<accession>A0A0B3Z855</accession>